<feature type="domain" description="RNA polymerase N-terminal" evidence="16">
    <location>
        <begin position="244"/>
        <end position="546"/>
    </location>
</feature>
<evidence type="ECO:0000256" key="10">
    <source>
        <dbReference type="ARBA" id="ARBA00023163"/>
    </source>
</evidence>
<dbReference type="Gene3D" id="2.40.40.20">
    <property type="match status" value="1"/>
</dbReference>
<evidence type="ECO:0000256" key="4">
    <source>
        <dbReference type="ARBA" id="ARBA00022478"/>
    </source>
</evidence>
<dbReference type="CDD" id="cd02583">
    <property type="entry name" value="RNAP_III_RPC1_N"/>
    <property type="match status" value="1"/>
</dbReference>
<feature type="region of interest" description="Disordered" evidence="15">
    <location>
        <begin position="998"/>
        <end position="1019"/>
    </location>
</feature>
<evidence type="ECO:0000256" key="8">
    <source>
        <dbReference type="ARBA" id="ARBA00022833"/>
    </source>
</evidence>
<keyword evidence="9" id="KW-0460">Magnesium</keyword>
<dbReference type="FunFam" id="4.10.860.120:FF:000004">
    <property type="entry name" value="DNA-directed RNA polymerase subunit"/>
    <property type="match status" value="1"/>
</dbReference>
<dbReference type="InterPro" id="IPR042102">
    <property type="entry name" value="RNA_pol_Rpb1_3_sf"/>
</dbReference>
<dbReference type="Gene3D" id="6.10.250.2940">
    <property type="match status" value="1"/>
</dbReference>
<dbReference type="GO" id="GO:0000428">
    <property type="term" value="C:DNA-directed RNA polymerase complex"/>
    <property type="evidence" value="ECO:0007669"/>
    <property type="project" value="UniProtKB-KW"/>
</dbReference>
<dbReference type="InterPro" id="IPR044893">
    <property type="entry name" value="RNA_pol_Rpb1_clamp_domain"/>
</dbReference>
<dbReference type="InterPro" id="IPR006592">
    <property type="entry name" value="RNA_pol_N"/>
</dbReference>
<dbReference type="GO" id="GO:0005634">
    <property type="term" value="C:nucleus"/>
    <property type="evidence" value="ECO:0007669"/>
    <property type="project" value="UniProtKB-SubCell"/>
</dbReference>
<dbReference type="GO" id="GO:0003677">
    <property type="term" value="F:DNA binding"/>
    <property type="evidence" value="ECO:0007669"/>
    <property type="project" value="InterPro"/>
</dbReference>
<comment type="subunit">
    <text evidence="3">Component of the RNA polymerase III (Pol III) complex consisting of 17 subunits.</text>
</comment>
<keyword evidence="5 14" id="KW-0808">Transferase</keyword>
<comment type="caution">
    <text evidence="17">The sequence shown here is derived from an EMBL/GenBank/DDBJ whole genome shotgun (WGS) entry which is preliminary data.</text>
</comment>
<accession>A0A9W8GJI9</accession>
<dbReference type="InterPro" id="IPR007081">
    <property type="entry name" value="RNA_pol_Rpb1_5"/>
</dbReference>
<dbReference type="Gene3D" id="4.10.860.120">
    <property type="entry name" value="RNA polymerase II, clamp domain"/>
    <property type="match status" value="1"/>
</dbReference>
<dbReference type="InterPro" id="IPR015700">
    <property type="entry name" value="RPC1"/>
</dbReference>
<evidence type="ECO:0000256" key="2">
    <source>
        <dbReference type="ARBA" id="ARBA00006460"/>
    </source>
</evidence>
<comment type="catalytic activity">
    <reaction evidence="12 14">
        <text>RNA(n) + a ribonucleoside 5'-triphosphate = RNA(n+1) + diphosphate</text>
        <dbReference type="Rhea" id="RHEA:21248"/>
        <dbReference type="Rhea" id="RHEA-COMP:14527"/>
        <dbReference type="Rhea" id="RHEA-COMP:17342"/>
        <dbReference type="ChEBI" id="CHEBI:33019"/>
        <dbReference type="ChEBI" id="CHEBI:61557"/>
        <dbReference type="ChEBI" id="CHEBI:140395"/>
        <dbReference type="EC" id="2.7.7.6"/>
    </reaction>
</comment>
<dbReference type="OrthoDB" id="270392at2759"/>
<organism evidence="17 18">
    <name type="scientific">Coemansia spiralis</name>
    <dbReference type="NCBI Taxonomy" id="417178"/>
    <lineage>
        <taxon>Eukaryota</taxon>
        <taxon>Fungi</taxon>
        <taxon>Fungi incertae sedis</taxon>
        <taxon>Zoopagomycota</taxon>
        <taxon>Kickxellomycotina</taxon>
        <taxon>Kickxellomycetes</taxon>
        <taxon>Kickxellales</taxon>
        <taxon>Kickxellaceae</taxon>
        <taxon>Coemansia</taxon>
    </lineage>
</organism>
<evidence type="ECO:0000256" key="6">
    <source>
        <dbReference type="ARBA" id="ARBA00022695"/>
    </source>
</evidence>
<evidence type="ECO:0000256" key="3">
    <source>
        <dbReference type="ARBA" id="ARBA00011206"/>
    </source>
</evidence>
<dbReference type="GO" id="GO:0006351">
    <property type="term" value="P:DNA-templated transcription"/>
    <property type="evidence" value="ECO:0007669"/>
    <property type="project" value="InterPro"/>
</dbReference>
<evidence type="ECO:0000256" key="1">
    <source>
        <dbReference type="ARBA" id="ARBA00004123"/>
    </source>
</evidence>
<protein>
    <recommendedName>
        <fullName evidence="14">DNA-directed RNA polymerase subunit</fullName>
        <ecNumber evidence="14">2.7.7.6</ecNumber>
    </recommendedName>
</protein>
<evidence type="ECO:0000256" key="9">
    <source>
        <dbReference type="ARBA" id="ARBA00022842"/>
    </source>
</evidence>
<dbReference type="PANTHER" id="PTHR48446">
    <property type="entry name" value="DNA-DIRECTED RNA POLYMERASE SUBUNIT BETA' N-TERMINAL SECTION"/>
    <property type="match status" value="1"/>
</dbReference>
<dbReference type="NCBIfam" id="NF006336">
    <property type="entry name" value="PRK08566.1"/>
    <property type="match status" value="1"/>
</dbReference>
<dbReference type="EMBL" id="JANBTX010000049">
    <property type="protein sequence ID" value="KAJ2688348.1"/>
    <property type="molecule type" value="Genomic_DNA"/>
</dbReference>
<dbReference type="Pfam" id="PF04983">
    <property type="entry name" value="RNA_pol_Rpb1_3"/>
    <property type="match status" value="1"/>
</dbReference>
<gene>
    <name evidence="17" type="primary">RPO31</name>
    <name evidence="17" type="ORF">IWW39_002311</name>
</gene>
<dbReference type="EC" id="2.7.7.6" evidence="14"/>
<evidence type="ECO:0000256" key="11">
    <source>
        <dbReference type="ARBA" id="ARBA00023242"/>
    </source>
</evidence>
<dbReference type="FunFam" id="1.10.274.100:FF:000008">
    <property type="entry name" value="DNA-directed RNA polymerase subunit"/>
    <property type="match status" value="1"/>
</dbReference>
<dbReference type="FunFam" id="2.40.40.20:FF:000019">
    <property type="entry name" value="DNA-directed RNA polymerase II subunit RPB1"/>
    <property type="match status" value="1"/>
</dbReference>
<dbReference type="Gene3D" id="1.10.150.390">
    <property type="match status" value="1"/>
</dbReference>
<evidence type="ECO:0000256" key="15">
    <source>
        <dbReference type="SAM" id="MobiDB-lite"/>
    </source>
</evidence>
<evidence type="ECO:0000313" key="17">
    <source>
        <dbReference type="EMBL" id="KAJ2688348.1"/>
    </source>
</evidence>
<proteinExistence type="inferred from homology"/>
<dbReference type="InterPro" id="IPR038120">
    <property type="entry name" value="Rpb1_funnel_sf"/>
</dbReference>
<keyword evidence="4 14" id="KW-0240">DNA-directed RNA polymerase</keyword>
<sequence>MKEPVLVQAPKQIHCIQFGVPSPHEIRQAAEVEINQRDLYLAENHKPVPHGVLDPRLGISKNSDTCATCGQHMSECVGHWGYIDLCVPVFHFGYFKTTQTILQDICKTCSRVMLEESDRRQSLKRLRHPGIDGLQTRALVKGVNDRCKKVTYCPHCGATNGVVKKGGPLKIIHDKYRQKRTAQEQEEFRGTLANAAEADPQLKMFVSRAHSEEMTPLRVFNLFKNISDEDCELMGLNPSCGRPELFLWTSIPVPPVCIRPSVAQDGASNEDDLTVKLSEIIFTNALIEAGMRQGAGTVSIMEQWDYLGLAIAMYINSDVPGVPVSIVGKPIRGFTQRLKGKQGRFRGNLSGKRVDFSGRTVISPDPNMRIDEVAIPDRVAKILTYPERVTPHNMERLKKAVRNGPKIHPGASMVLLSSNNQKRFLIPTTRQQTADNLRIGDIVDRHLVDGDVVLFNRQPSLHRLSIMSHSARIMPWRTFRFNECVCTPYNADFDGDEMNIHLPQTEEARIEARELMGVRNNLVTPRNGDPIIGATQDFITSAYLITRKELFYDRSQFVQIVSYCFDADMHIDIPPPCIVKPRRLWSGKQVINVLMRPNKQCKTMLNLQAENKSFRKSAIPDLCPNDGYLIIRNSEMICGTLDKSIVGEGKKTSMFFVALRDYGTTEAAALMNRLAKLSARWSCNKGFSLGLSDVTPGQELRRRKDGLIIEAYDKCDEFIEQSRQGTLEILPGRDASQSLEDSMSGVLSGVRELAGKVCMEELGVYNAPRIMATCGSKGSTANVAQMVACVGQQIVSGSRIADGFTDRTLPAFLKRSRTPLAKGFVANSFYTGLYPTEFFFHAASGREGLVDAAVKTAETGYMQRRLVKAFEDLRVQYDSSVRNSAGMVVQFTYGSDSLDPFCLEGNGIPVIFSHNWEHIRNSVEIGPNEERLAPFQIKHIVDKAIAEPRFTEWTTPEWRDEAKTFVYEKLADRLASLRTSYGLDAYDEIPDDVLGGAAAKPKARGRKPKNPPPVAAGSAEEQSQAILAWSLTQADANLSLASRRVVDNKLLVTRVFMDKFLDLCILKYQRSRVEPGSAVGAVGAQSIGEPTTQMTLKSFHFAGIASMNVTMGVPRIKEIINAAKNISTPIVTCKLINDQDVSSARIVKGRIERTFLSDISRSIEEVYTSSSCFLGVELDMDVISKLQLELGLVDVCEAISNAPKLKIGSNVHMEPPNRLRVYVNSKDPKNMHFEMQNLRRALPKIIVHGFPAAHRSVIMKRTKDPGHDLQVEGYCLREAMTTDGIVGRSTYSNHIMENLRYLGIEAARRITISELKTIFENYSITIDPRHLMLLGDLMSYKGEILGITRYGIAKMNDSVMMLASFEKTTDHLFDAAVFGKRDMVHGVSERIIMGQQMPVGTGVFKLLMDYDRDILPTKRPLLFDEPSPRKSAAGRVAVAAVGA</sequence>
<dbReference type="Gene3D" id="6.20.50.80">
    <property type="match status" value="1"/>
</dbReference>
<dbReference type="SUPFAM" id="SSF64484">
    <property type="entry name" value="beta and beta-prime subunits of DNA dependent RNA-polymerase"/>
    <property type="match status" value="1"/>
</dbReference>
<dbReference type="GO" id="GO:0046872">
    <property type="term" value="F:metal ion binding"/>
    <property type="evidence" value="ECO:0007669"/>
    <property type="project" value="UniProtKB-KW"/>
</dbReference>
<dbReference type="Pfam" id="PF04998">
    <property type="entry name" value="RNA_pol_Rpb1_5"/>
    <property type="match status" value="1"/>
</dbReference>
<dbReference type="GO" id="GO:0003899">
    <property type="term" value="F:DNA-directed RNA polymerase activity"/>
    <property type="evidence" value="ECO:0007669"/>
    <property type="project" value="UniProtKB-EC"/>
</dbReference>
<name>A0A9W8GJI9_9FUNG</name>
<dbReference type="InterPro" id="IPR007083">
    <property type="entry name" value="RNA_pol_Rpb1_4"/>
</dbReference>
<keyword evidence="6 14" id="KW-0548">Nucleotidyltransferase</keyword>
<comment type="function">
    <text evidence="13">DNA-dependent RNA polymerase catalyzes the transcription of DNA into RNA using the four ribonucleoside triphosphates as substrates. Largest and catalytic core component of RNA polymerase III which synthesizes small RNAs, such as 5S rRNA and tRNAs. Forms the polymerase active center together with the second largest subunit. A single-stranded DNA template strand of the promoter is positioned within the central active site cleft of Pol III. A bridging helix emanates from RPC1 and crosses the cleft near the catalytic site and is thought to promote translocation of Pol III by acting as a ratchet that moves the RNA-DNA hybrid through the active site by switching from straight to bent conformations at each step of nucleotide addition.</text>
</comment>
<dbReference type="SMART" id="SM00663">
    <property type="entry name" value="RPOLA_N"/>
    <property type="match status" value="1"/>
</dbReference>
<reference evidence="17" key="1">
    <citation type="submission" date="2022-07" db="EMBL/GenBank/DDBJ databases">
        <title>Phylogenomic reconstructions and comparative analyses of Kickxellomycotina fungi.</title>
        <authorList>
            <person name="Reynolds N.K."/>
            <person name="Stajich J.E."/>
            <person name="Barry K."/>
            <person name="Grigoriev I.V."/>
            <person name="Crous P."/>
            <person name="Smith M.E."/>
        </authorList>
    </citation>
    <scope>NUCLEOTIDE SEQUENCE</scope>
    <source>
        <strain evidence="17">CBS 109367</strain>
    </source>
</reference>
<comment type="similarity">
    <text evidence="2 14">Belongs to the RNA polymerase beta' chain family.</text>
</comment>
<evidence type="ECO:0000313" key="18">
    <source>
        <dbReference type="Proteomes" id="UP001151516"/>
    </source>
</evidence>
<evidence type="ECO:0000256" key="14">
    <source>
        <dbReference type="RuleBase" id="RU004279"/>
    </source>
</evidence>
<dbReference type="Gene3D" id="1.10.274.100">
    <property type="entry name" value="RNA polymerase Rpb1, domain 3"/>
    <property type="match status" value="1"/>
</dbReference>
<evidence type="ECO:0000256" key="12">
    <source>
        <dbReference type="ARBA" id="ARBA00048552"/>
    </source>
</evidence>
<dbReference type="InterPro" id="IPR007066">
    <property type="entry name" value="RNA_pol_Rpb1_3"/>
</dbReference>
<dbReference type="Proteomes" id="UP001151516">
    <property type="component" value="Unassembled WGS sequence"/>
</dbReference>
<keyword evidence="8" id="KW-0862">Zinc</keyword>
<dbReference type="Gene3D" id="1.10.132.30">
    <property type="match status" value="1"/>
</dbReference>
<keyword evidence="18" id="KW-1185">Reference proteome</keyword>
<dbReference type="InterPro" id="IPR007080">
    <property type="entry name" value="RNA_pol_Rpb1_1"/>
</dbReference>
<dbReference type="PANTHER" id="PTHR48446:SF1">
    <property type="entry name" value="DNA-DIRECTED RNA POLYMERASE SUBUNIT BETA' N-TERMINAL SECTION"/>
    <property type="match status" value="1"/>
</dbReference>
<dbReference type="CDD" id="cd02736">
    <property type="entry name" value="RNAP_III_Rpc1_C"/>
    <property type="match status" value="1"/>
</dbReference>
<evidence type="ECO:0000256" key="5">
    <source>
        <dbReference type="ARBA" id="ARBA00022679"/>
    </source>
</evidence>
<dbReference type="FunFam" id="1.10.150.390:FF:000004">
    <property type="entry name" value="DNA-directed RNA polymerase subunit"/>
    <property type="match status" value="1"/>
</dbReference>
<dbReference type="InterPro" id="IPR035698">
    <property type="entry name" value="RNAP_III_Rpc1_C"/>
</dbReference>
<evidence type="ECO:0000256" key="13">
    <source>
        <dbReference type="ARBA" id="ARBA00058108"/>
    </source>
</evidence>
<keyword evidence="7" id="KW-0479">Metal-binding</keyword>
<dbReference type="InterPro" id="IPR000722">
    <property type="entry name" value="RNA_pol_asu"/>
</dbReference>
<comment type="subcellular location">
    <subcellularLocation>
        <location evidence="1">Nucleus</location>
    </subcellularLocation>
</comment>
<dbReference type="Gene3D" id="3.30.1490.180">
    <property type="entry name" value="RNA polymerase ii"/>
    <property type="match status" value="1"/>
</dbReference>
<evidence type="ECO:0000256" key="7">
    <source>
        <dbReference type="ARBA" id="ARBA00022723"/>
    </source>
</evidence>
<keyword evidence="10 14" id="KW-0804">Transcription</keyword>
<evidence type="ECO:0000259" key="16">
    <source>
        <dbReference type="SMART" id="SM00663"/>
    </source>
</evidence>
<keyword evidence="11" id="KW-0539">Nucleus</keyword>
<dbReference type="Pfam" id="PF05000">
    <property type="entry name" value="RNA_pol_Rpb1_4"/>
    <property type="match status" value="1"/>
</dbReference>
<dbReference type="Pfam" id="PF00623">
    <property type="entry name" value="RNA_pol_Rpb1_2"/>
    <property type="match status" value="1"/>
</dbReference>
<dbReference type="InterPro" id="IPR035697">
    <property type="entry name" value="RNAP_III_RPC1_N"/>
</dbReference>
<dbReference type="Pfam" id="PF04997">
    <property type="entry name" value="RNA_pol_Rpb1_1"/>
    <property type="match status" value="1"/>
</dbReference>